<feature type="compositionally biased region" description="Basic and acidic residues" evidence="1">
    <location>
        <begin position="145"/>
        <end position="155"/>
    </location>
</feature>
<sequence>MKAIFIKAIKGAACRWEWVFNNRKHADSWRKASIFMFTLAALTFMQLMLVILPIEKDGKFNLYETERIEQKDIPNILEYECKLDSEAYTQCSMAKYQLNNVKVLLPIFSYGTQIAFALGVLLLILSFISGIEIKEDEYDQWKKDLDKASSGKSENDETEEEKNELS</sequence>
<feature type="transmembrane region" description="Helical" evidence="2">
    <location>
        <begin position="32"/>
        <end position="54"/>
    </location>
</feature>
<evidence type="ECO:0000313" key="4">
    <source>
        <dbReference type="Proteomes" id="UP000016895"/>
    </source>
</evidence>
<dbReference type="AlphaFoldDB" id="U4KFI4"/>
<keyword evidence="2" id="KW-1133">Transmembrane helix</keyword>
<dbReference type="RefSeq" id="WP_022550739.1">
    <property type="nucleotide sequence ID" value="NC_022528.1"/>
</dbReference>
<name>U4KFI4_9VIBR</name>
<dbReference type="KEGG" id="vni:VIBNI_A1752"/>
<accession>U4KFI4</accession>
<gene>
    <name evidence="3" type="ORF">VIBNI_A1752</name>
</gene>
<organism evidence="3 4">
    <name type="scientific">Vibrio nigripulchritudo</name>
    <dbReference type="NCBI Taxonomy" id="28173"/>
    <lineage>
        <taxon>Bacteria</taxon>
        <taxon>Pseudomonadati</taxon>
        <taxon>Pseudomonadota</taxon>
        <taxon>Gammaproteobacteria</taxon>
        <taxon>Vibrionales</taxon>
        <taxon>Vibrionaceae</taxon>
        <taxon>Vibrio</taxon>
    </lineage>
</organism>
<feature type="region of interest" description="Disordered" evidence="1">
    <location>
        <begin position="145"/>
        <end position="166"/>
    </location>
</feature>
<evidence type="ECO:0000313" key="3">
    <source>
        <dbReference type="EMBL" id="CCO57858.1"/>
    </source>
</evidence>
<proteinExistence type="predicted"/>
<dbReference type="Proteomes" id="UP000016895">
    <property type="component" value="Chromosome 1"/>
</dbReference>
<dbReference type="EMBL" id="FO203526">
    <property type="protein sequence ID" value="CCO57858.1"/>
    <property type="molecule type" value="Genomic_DNA"/>
</dbReference>
<protein>
    <submittedName>
        <fullName evidence="3">Uncharacterized protein</fullName>
    </submittedName>
</protein>
<evidence type="ECO:0000256" key="1">
    <source>
        <dbReference type="SAM" id="MobiDB-lite"/>
    </source>
</evidence>
<keyword evidence="4" id="KW-1185">Reference proteome</keyword>
<evidence type="ECO:0000256" key="2">
    <source>
        <dbReference type="SAM" id="Phobius"/>
    </source>
</evidence>
<reference evidence="3 4" key="1">
    <citation type="journal article" date="2013" name="ISME J.">
        <title>Comparative genomics of pathogenic lineages of Vibrio nigripulchritudo identifies virulence-associated traits.</title>
        <authorList>
            <person name="Goudenege D."/>
            <person name="Labreuche Y."/>
            <person name="Krin E."/>
            <person name="Ansquer D."/>
            <person name="Mangenot S."/>
            <person name="Calteau A."/>
            <person name="Medigue C."/>
            <person name="Mazel D."/>
            <person name="Polz M.F."/>
            <person name="Le Roux F."/>
        </authorList>
    </citation>
    <scope>NUCLEOTIDE SEQUENCE [LARGE SCALE GENOMIC DNA]</scope>
    <source>
        <strain evidence="4">SnF1</strain>
    </source>
</reference>
<dbReference type="PATRIC" id="fig|1260221.3.peg.1668"/>
<feature type="transmembrane region" description="Helical" evidence="2">
    <location>
        <begin position="107"/>
        <end position="128"/>
    </location>
</feature>
<feature type="compositionally biased region" description="Acidic residues" evidence="1">
    <location>
        <begin position="156"/>
        <end position="166"/>
    </location>
</feature>
<keyword evidence="2" id="KW-0812">Transmembrane</keyword>
<keyword evidence="2" id="KW-0472">Membrane</keyword>